<accession>K8EN96</accession>
<dbReference type="GeneID" id="19012124"/>
<dbReference type="AlphaFoldDB" id="K8EN96"/>
<organism evidence="2 3">
    <name type="scientific">Bathycoccus prasinos</name>
    <dbReference type="NCBI Taxonomy" id="41875"/>
    <lineage>
        <taxon>Eukaryota</taxon>
        <taxon>Viridiplantae</taxon>
        <taxon>Chlorophyta</taxon>
        <taxon>Mamiellophyceae</taxon>
        <taxon>Mamiellales</taxon>
        <taxon>Bathycoccaceae</taxon>
        <taxon>Bathycoccus</taxon>
    </lineage>
</organism>
<gene>
    <name evidence="2" type="ordered locus">Bathy13g01720</name>
</gene>
<dbReference type="Gene3D" id="3.30.70.1230">
    <property type="entry name" value="Nucleotide cyclase"/>
    <property type="match status" value="2"/>
</dbReference>
<feature type="compositionally biased region" description="Basic residues" evidence="1">
    <location>
        <begin position="386"/>
        <end position="398"/>
    </location>
</feature>
<dbReference type="RefSeq" id="XP_007509626.1">
    <property type="nucleotide sequence ID" value="XM_007509564.1"/>
</dbReference>
<evidence type="ECO:0000313" key="2">
    <source>
        <dbReference type="EMBL" id="CCO19429.1"/>
    </source>
</evidence>
<feature type="region of interest" description="Disordered" evidence="1">
    <location>
        <begin position="368"/>
        <end position="398"/>
    </location>
</feature>
<proteinExistence type="predicted"/>
<dbReference type="SUPFAM" id="SSF55073">
    <property type="entry name" value="Nucleotide cyclase"/>
    <property type="match status" value="2"/>
</dbReference>
<keyword evidence="3" id="KW-1185">Reference proteome</keyword>
<sequence>MTGKEKDSSFFVALARVDISEYASRVDQLYRWYLDREGKDFDEDEERNERGNTTTSSLRCCYHHHHHHHRHPGVAIQKYLNENYFEPLAKLASKHKGTVLNFAGDAACCVFRERRRCDGTRETDDEDDDENDIKIVNGDETKARVTKRAESFAEEVVNGRWLFSNRPRRRAEKAREEEAQRAHFFFRDVRVRIAVASGNVTQTFLGGFQGRYERVLFGEACEKLAKEARKAKPRELLLANDEYDDPERKRRLIRREEKKLRNIRIKALTPSKSQRDEIVAIVFIHVTLRASMSTREVQTLRRFVQRAQKVCARHDGTFLQLGGDEGDSLAIVVAFRTQFAKDSLLAKFVASRNALRFSRTISRSLEKTNKNEIKIERKGNKTTTTTRRRPPPRRRQRREQHLKITLGVSLGSCCLGFVGDLCSQTSSHKAFLATGRAVNRAARFAKGELLQRTKKSSKNHIVRVDANAVYTPSSKSSSLRKKIRVKGGEVWDALAF</sequence>
<protein>
    <submittedName>
        <fullName evidence="2">Uncharacterized protein</fullName>
    </submittedName>
</protein>
<name>K8EN96_9CHLO</name>
<dbReference type="KEGG" id="bpg:Bathy13g01720"/>
<dbReference type="Proteomes" id="UP000198341">
    <property type="component" value="Chromosome 13"/>
</dbReference>
<evidence type="ECO:0000256" key="1">
    <source>
        <dbReference type="SAM" id="MobiDB-lite"/>
    </source>
</evidence>
<evidence type="ECO:0000313" key="3">
    <source>
        <dbReference type="Proteomes" id="UP000198341"/>
    </source>
</evidence>
<dbReference type="InterPro" id="IPR029787">
    <property type="entry name" value="Nucleotide_cyclase"/>
</dbReference>
<feature type="compositionally biased region" description="Basic and acidic residues" evidence="1">
    <location>
        <begin position="368"/>
        <end position="379"/>
    </location>
</feature>
<dbReference type="EMBL" id="FO082266">
    <property type="protein sequence ID" value="CCO19429.1"/>
    <property type="molecule type" value="Genomic_DNA"/>
</dbReference>
<reference evidence="2 3" key="1">
    <citation type="submission" date="2011-10" db="EMBL/GenBank/DDBJ databases">
        <authorList>
            <person name="Genoscope - CEA"/>
        </authorList>
    </citation>
    <scope>NUCLEOTIDE SEQUENCE [LARGE SCALE GENOMIC DNA]</scope>
    <source>
        <strain evidence="2 3">RCC 1105</strain>
    </source>
</reference>